<evidence type="ECO:0000259" key="2">
    <source>
        <dbReference type="Pfam" id="PF01326"/>
    </source>
</evidence>
<dbReference type="Gene3D" id="3.30.1490.20">
    <property type="entry name" value="ATP-grasp fold, A domain"/>
    <property type="match status" value="1"/>
</dbReference>
<feature type="non-terminal residue" evidence="3">
    <location>
        <position position="923"/>
    </location>
</feature>
<evidence type="ECO:0000313" key="4">
    <source>
        <dbReference type="Proteomes" id="UP000887116"/>
    </source>
</evidence>
<dbReference type="AlphaFoldDB" id="A0A8X6FI13"/>
<dbReference type="PANTHER" id="PTHR43615">
    <property type="entry name" value="PHOSPHOENOLPYRUVATE SYNTHASE-RELATED"/>
    <property type="match status" value="1"/>
</dbReference>
<sequence length="923" mass="103996">MEYLKELNVDLKPSSKENTRRPFKANFSTVLGEHYEMSGNVIEPIILNMGYGLKGFLEVSMVEFTVRDKKGIGIIFSGEIYDIPKPNFNPVPALSFPQNVPLTVKFTDDSSHFGEISGGKGSSLGKLTQLCKEEKTFIVPKGIIVTTSAYKEFLTPEILEAVKNLENIAYGNENGNLKEACNEVSNIVEKTQLPNQICQSIIKDLSDVFGDDVKQRRFAVRSSATGEDTAAMSAAGQMDTFLGVQGILEIFTSVKKCWASQFGYIAIEYKRRNGQILNSPMAVVIQEMVACEVSGVLFTCNPVTNNPSVITITANYGLGETVVSGSVEPDTFKLHRKGNEEVELDSVVVGAKHQKIVMQDSGGTITEDLDESSRKESCLSKETAERLGKISLKIESFYKSSRDIEWGISKDEIYILQSRPVTNIAPETDYEMKHEFDIPLRCETEYFSVANLGEVMPGASSPLGIDCITKYFSNFFKVHAVLKGFKKSNNFLSEKYHGIFPAPFMNHMMLKVMEMICPNGIDSQVSKGFMISMFGRILKDPEMLSYGRERFKKGMKPPLKAKLRFYWDLFTYDFKIEKVKRKIDTYHLDFLTKKTAKETFAAIVKSCSDFEESALTHVDCLTSSSMWNMIMFSILSNAKGELDNDVYGDFAKLLATSSDVESANIPQAMQEVADQIAKDINCEEFKSMSPEQAEKWLQASTTLAGYKFRRFLKRHGHRCLGEFDVRSITWEMNPKMLVKLLQNLVGVNKENKKKEEESISEIISELQVPLGFISKCLLKFILLQCRRGVRGREAGKSIMVKSFHHWRKGYRHLGKLMASEGYLPDEELLFFLTVNEINDLLNTRSPSIISRANYRRKIFPILEKYQFPEIMKGNPKPINEEDESIDSASLDSDLIMTGIPVSQGVIKGYARVAMTLEEAEHLK</sequence>
<dbReference type="PANTHER" id="PTHR43615:SF1">
    <property type="entry name" value="PPDK_N DOMAIN-CONTAINING PROTEIN"/>
    <property type="match status" value="1"/>
</dbReference>
<dbReference type="OrthoDB" id="6435135at2759"/>
<dbReference type="Proteomes" id="UP000887116">
    <property type="component" value="Unassembled WGS sequence"/>
</dbReference>
<dbReference type="Pfam" id="PF01326">
    <property type="entry name" value="PPDK_N"/>
    <property type="match status" value="1"/>
</dbReference>
<dbReference type="Gene3D" id="3.30.470.20">
    <property type="entry name" value="ATP-grasp fold, B domain"/>
    <property type="match status" value="1"/>
</dbReference>
<proteinExistence type="inferred from homology"/>
<dbReference type="GO" id="GO:0016301">
    <property type="term" value="F:kinase activity"/>
    <property type="evidence" value="ECO:0007669"/>
    <property type="project" value="InterPro"/>
</dbReference>
<feature type="domain" description="Pyruvate phosphate dikinase AMP/ATP-binding" evidence="2">
    <location>
        <begin position="117"/>
        <end position="433"/>
    </location>
</feature>
<dbReference type="SUPFAM" id="SSF56059">
    <property type="entry name" value="Glutathione synthetase ATP-binding domain-like"/>
    <property type="match status" value="1"/>
</dbReference>
<dbReference type="InterPro" id="IPR013815">
    <property type="entry name" value="ATP_grasp_subdomain_1"/>
</dbReference>
<dbReference type="InterPro" id="IPR002192">
    <property type="entry name" value="PPDK_AMP/ATP-bd"/>
</dbReference>
<dbReference type="EMBL" id="BMAO01022068">
    <property type="protein sequence ID" value="GFQ79439.1"/>
    <property type="molecule type" value="Genomic_DNA"/>
</dbReference>
<reference evidence="3" key="1">
    <citation type="submission" date="2020-07" db="EMBL/GenBank/DDBJ databases">
        <title>Multicomponent nature underlies the extraordinary mechanical properties of spider dragline silk.</title>
        <authorList>
            <person name="Kono N."/>
            <person name="Nakamura H."/>
            <person name="Mori M."/>
            <person name="Yoshida Y."/>
            <person name="Ohtoshi R."/>
            <person name="Malay A.D."/>
            <person name="Moran D.A.P."/>
            <person name="Tomita M."/>
            <person name="Numata K."/>
            <person name="Arakawa K."/>
        </authorList>
    </citation>
    <scope>NUCLEOTIDE SEQUENCE</scope>
</reference>
<evidence type="ECO:0000256" key="1">
    <source>
        <dbReference type="ARBA" id="ARBA00007837"/>
    </source>
</evidence>
<comment type="similarity">
    <text evidence="1">Belongs to the PEP-utilizing enzyme family.</text>
</comment>
<dbReference type="GO" id="GO:0005524">
    <property type="term" value="F:ATP binding"/>
    <property type="evidence" value="ECO:0007669"/>
    <property type="project" value="InterPro"/>
</dbReference>
<keyword evidence="4" id="KW-1185">Reference proteome</keyword>
<organism evidence="3 4">
    <name type="scientific">Trichonephila clavata</name>
    <name type="common">Joro spider</name>
    <name type="synonym">Nephila clavata</name>
    <dbReference type="NCBI Taxonomy" id="2740835"/>
    <lineage>
        <taxon>Eukaryota</taxon>
        <taxon>Metazoa</taxon>
        <taxon>Ecdysozoa</taxon>
        <taxon>Arthropoda</taxon>
        <taxon>Chelicerata</taxon>
        <taxon>Arachnida</taxon>
        <taxon>Araneae</taxon>
        <taxon>Araneomorphae</taxon>
        <taxon>Entelegynae</taxon>
        <taxon>Araneoidea</taxon>
        <taxon>Nephilidae</taxon>
        <taxon>Trichonephila</taxon>
    </lineage>
</organism>
<dbReference type="InterPro" id="IPR051549">
    <property type="entry name" value="PEP_Utilizing_Enz"/>
</dbReference>
<accession>A0A8X6FI13</accession>
<name>A0A8X6FI13_TRICU</name>
<comment type="caution">
    <text evidence="3">The sequence shown here is derived from an EMBL/GenBank/DDBJ whole genome shotgun (WGS) entry which is preliminary data.</text>
</comment>
<protein>
    <submittedName>
        <fullName evidence="3">Uncharacterized phosphotransferase YvkC</fullName>
    </submittedName>
</protein>
<evidence type="ECO:0000313" key="3">
    <source>
        <dbReference type="EMBL" id="GFQ79439.1"/>
    </source>
</evidence>
<gene>
    <name evidence="3" type="primary">yvkC</name>
    <name evidence="3" type="ORF">TNCT_237671</name>
</gene>